<keyword evidence="1" id="KW-1133">Transmembrane helix</keyword>
<dbReference type="RefSeq" id="WP_211546257.1">
    <property type="nucleotide sequence ID" value="NZ_JAGTUF010000001.1"/>
</dbReference>
<keyword evidence="1" id="KW-0472">Membrane</keyword>
<evidence type="ECO:0000256" key="1">
    <source>
        <dbReference type="SAM" id="Phobius"/>
    </source>
</evidence>
<gene>
    <name evidence="2" type="ORF">KEC16_03635</name>
</gene>
<sequence length="79" mass="8696">MLSLLTTTWGLRLAKWAAVALAIAFVLLRVRDAGRQAERVNTLTKALDAAKARNDVEISVGRQPAGAVVDELHRDWSRD</sequence>
<organism evidence="2 3">
    <name type="scientific">Magnetospirillum sulfuroxidans</name>
    <dbReference type="NCBI Taxonomy" id="611300"/>
    <lineage>
        <taxon>Bacteria</taxon>
        <taxon>Pseudomonadati</taxon>
        <taxon>Pseudomonadota</taxon>
        <taxon>Alphaproteobacteria</taxon>
        <taxon>Rhodospirillales</taxon>
        <taxon>Rhodospirillaceae</taxon>
        <taxon>Magnetospirillum</taxon>
    </lineage>
</organism>
<comment type="caution">
    <text evidence="2">The sequence shown here is derived from an EMBL/GenBank/DDBJ whole genome shotgun (WGS) entry which is preliminary data.</text>
</comment>
<reference evidence="2 3" key="1">
    <citation type="submission" date="2021-04" db="EMBL/GenBank/DDBJ databases">
        <title>Magnetospirillum sulfuroxidans sp. nov., a facultative chemolithoautotrophic sulfur-oxidizing alphaproteobacterium isolated from freshwater sediment and proposals for Paramagetospirillum gen. nov., and Magnetospirillaceae fam. nov.</title>
        <authorList>
            <person name="Koziaeva V."/>
            <person name="Geelhoed J.S."/>
            <person name="Sorokin D.Y."/>
            <person name="Grouzdev D.S."/>
        </authorList>
    </citation>
    <scope>NUCLEOTIDE SEQUENCE [LARGE SCALE GENOMIC DNA]</scope>
    <source>
        <strain evidence="2 3">J10</strain>
    </source>
</reference>
<accession>A0ABS5I8P2</accession>
<name>A0ABS5I8P2_9PROT</name>
<dbReference type="Proteomes" id="UP000680714">
    <property type="component" value="Unassembled WGS sequence"/>
</dbReference>
<evidence type="ECO:0000313" key="2">
    <source>
        <dbReference type="EMBL" id="MBR9970802.1"/>
    </source>
</evidence>
<keyword evidence="1" id="KW-0812">Transmembrane</keyword>
<evidence type="ECO:0000313" key="3">
    <source>
        <dbReference type="Proteomes" id="UP000680714"/>
    </source>
</evidence>
<feature type="transmembrane region" description="Helical" evidence="1">
    <location>
        <begin position="13"/>
        <end position="30"/>
    </location>
</feature>
<protein>
    <submittedName>
        <fullName evidence="2">Uncharacterized protein</fullName>
    </submittedName>
</protein>
<dbReference type="EMBL" id="JAGTUF010000001">
    <property type="protein sequence ID" value="MBR9970802.1"/>
    <property type="molecule type" value="Genomic_DNA"/>
</dbReference>
<proteinExistence type="predicted"/>
<keyword evidence="3" id="KW-1185">Reference proteome</keyword>